<organism evidence="1">
    <name type="scientific">viral metagenome</name>
    <dbReference type="NCBI Taxonomy" id="1070528"/>
    <lineage>
        <taxon>unclassified sequences</taxon>
        <taxon>metagenomes</taxon>
        <taxon>organismal metagenomes</taxon>
    </lineage>
</organism>
<name>A0A6M3K470_9ZZZZ</name>
<protein>
    <submittedName>
        <fullName evidence="1">Uncharacterized protein</fullName>
    </submittedName>
</protein>
<dbReference type="AlphaFoldDB" id="A0A6M3K470"/>
<proteinExistence type="predicted"/>
<gene>
    <name evidence="1" type="ORF">MM415A01765_0022</name>
</gene>
<evidence type="ECO:0000313" key="1">
    <source>
        <dbReference type="EMBL" id="QJA75525.1"/>
    </source>
</evidence>
<dbReference type="EMBL" id="MT142168">
    <property type="protein sequence ID" value="QJA75525.1"/>
    <property type="molecule type" value="Genomic_DNA"/>
</dbReference>
<sequence length="63" mass="7896">MIDEIEFSQPDWFDLSRRLRIHLMTRQHIYYGYKSYRQGGHWNIILIKNQEVYEESPHDRNRD</sequence>
<reference evidence="1" key="1">
    <citation type="submission" date="2020-03" db="EMBL/GenBank/DDBJ databases">
        <title>The deep terrestrial virosphere.</title>
        <authorList>
            <person name="Holmfeldt K."/>
            <person name="Nilsson E."/>
            <person name="Simone D."/>
            <person name="Lopez-Fernandez M."/>
            <person name="Wu X."/>
            <person name="de Brujin I."/>
            <person name="Lundin D."/>
            <person name="Andersson A."/>
            <person name="Bertilsson S."/>
            <person name="Dopson M."/>
        </authorList>
    </citation>
    <scope>NUCLEOTIDE SEQUENCE</scope>
    <source>
        <strain evidence="1">MM415A01765</strain>
    </source>
</reference>
<accession>A0A6M3K470</accession>